<dbReference type="PRINTS" id="PR00081">
    <property type="entry name" value="GDHRDH"/>
</dbReference>
<dbReference type="HOGENOM" id="CLU_010194_44_4_1"/>
<dbReference type="OMA" id="VWHETEA"/>
<name>S8AKJ0_DACHA</name>
<dbReference type="EMBL" id="AQGS01000079">
    <property type="protein sequence ID" value="EPS43424.1"/>
    <property type="molecule type" value="Genomic_DNA"/>
</dbReference>
<organism evidence="2 3">
    <name type="scientific">Dactylellina haptotyla (strain CBS 200.50)</name>
    <name type="common">Nematode-trapping fungus</name>
    <name type="synonym">Monacrosporium haptotylum</name>
    <dbReference type="NCBI Taxonomy" id="1284197"/>
    <lineage>
        <taxon>Eukaryota</taxon>
        <taxon>Fungi</taxon>
        <taxon>Dikarya</taxon>
        <taxon>Ascomycota</taxon>
        <taxon>Pezizomycotina</taxon>
        <taxon>Orbiliomycetes</taxon>
        <taxon>Orbiliales</taxon>
        <taxon>Orbiliaceae</taxon>
        <taxon>Dactylellina</taxon>
    </lineage>
</organism>
<evidence type="ECO:0000313" key="2">
    <source>
        <dbReference type="EMBL" id="EPS43424.1"/>
    </source>
</evidence>
<sequence>MATQTGKMPVSRLIREQRTELPIPSTPLDGKTVLITGANTGLGLEAARHCVRLNAANVIITTRTAAKGEVAKEEILKPNPDSKTNISVYTVNYSSFASVKAFADKVIAEVPKLDIVILNAGISATNWNVTEDGWEEVLQVNVLSTAYISLLLLPKIRQSYEASSALMPTLVIVTSDTHYWARFKQRQYASEKMGILNAMNDKKISLNVDKYFMSKLLEVYFLRELAKWIDANYKGDVVVTGVNPGLCHSELIREGVITNIIAGTFKWIMARTAEVGSRNYLWAATAGRKAHGQYVGSCEVQKPAVVVTSEEGQKLGVKVYEEILEALSALDDRVRVFSQ</sequence>
<dbReference type="InterPro" id="IPR036291">
    <property type="entry name" value="NAD(P)-bd_dom_sf"/>
</dbReference>
<dbReference type="STRING" id="1284197.S8AKJ0"/>
<keyword evidence="3" id="KW-1185">Reference proteome</keyword>
<evidence type="ECO:0000256" key="1">
    <source>
        <dbReference type="ARBA" id="ARBA00023002"/>
    </source>
</evidence>
<dbReference type="SUPFAM" id="SSF51735">
    <property type="entry name" value="NAD(P)-binding Rossmann-fold domains"/>
    <property type="match status" value="1"/>
</dbReference>
<accession>S8AKJ0</accession>
<evidence type="ECO:0000313" key="3">
    <source>
        <dbReference type="Proteomes" id="UP000015100"/>
    </source>
</evidence>
<reference evidence="3" key="2">
    <citation type="submission" date="2013-04" db="EMBL/GenBank/DDBJ databases">
        <title>Genomic mechanisms accounting for the adaptation to parasitism in nematode-trapping fungi.</title>
        <authorList>
            <person name="Ahren D.G."/>
        </authorList>
    </citation>
    <scope>NUCLEOTIDE SEQUENCE [LARGE SCALE GENOMIC DNA]</scope>
    <source>
        <strain evidence="3">CBS 200.50</strain>
    </source>
</reference>
<dbReference type="InterPro" id="IPR002347">
    <property type="entry name" value="SDR_fam"/>
</dbReference>
<dbReference type="PANTHER" id="PTHR43157:SF31">
    <property type="entry name" value="PHOSPHATIDYLINOSITOL-GLYCAN BIOSYNTHESIS CLASS F PROTEIN"/>
    <property type="match status" value="1"/>
</dbReference>
<dbReference type="OrthoDB" id="542013at2759"/>
<dbReference type="AlphaFoldDB" id="S8AKJ0"/>
<dbReference type="GO" id="GO:0016491">
    <property type="term" value="F:oxidoreductase activity"/>
    <property type="evidence" value="ECO:0007669"/>
    <property type="project" value="UniProtKB-KW"/>
</dbReference>
<dbReference type="Pfam" id="PF00106">
    <property type="entry name" value="adh_short"/>
    <property type="match status" value="1"/>
</dbReference>
<keyword evidence="1" id="KW-0560">Oxidoreductase</keyword>
<dbReference type="eggNOG" id="KOG1208">
    <property type="taxonomic scope" value="Eukaryota"/>
</dbReference>
<dbReference type="Proteomes" id="UP000015100">
    <property type="component" value="Unassembled WGS sequence"/>
</dbReference>
<protein>
    <submittedName>
        <fullName evidence="2">Uncharacterized protein</fullName>
    </submittedName>
</protein>
<gene>
    <name evidence="2" type="ORF">H072_2670</name>
</gene>
<proteinExistence type="predicted"/>
<dbReference type="Gene3D" id="3.40.50.720">
    <property type="entry name" value="NAD(P)-binding Rossmann-like Domain"/>
    <property type="match status" value="1"/>
</dbReference>
<comment type="caution">
    <text evidence="2">The sequence shown here is derived from an EMBL/GenBank/DDBJ whole genome shotgun (WGS) entry which is preliminary data.</text>
</comment>
<dbReference type="PANTHER" id="PTHR43157">
    <property type="entry name" value="PHOSPHATIDYLINOSITOL-GLYCAN BIOSYNTHESIS CLASS F PROTEIN-RELATED"/>
    <property type="match status" value="1"/>
</dbReference>
<reference evidence="2 3" key="1">
    <citation type="journal article" date="2013" name="PLoS Genet.">
        <title>Genomic mechanisms accounting for the adaptation to parasitism in nematode-trapping fungi.</title>
        <authorList>
            <person name="Meerupati T."/>
            <person name="Andersson K.M."/>
            <person name="Friman E."/>
            <person name="Kumar D."/>
            <person name="Tunlid A."/>
            <person name="Ahren D."/>
        </authorList>
    </citation>
    <scope>NUCLEOTIDE SEQUENCE [LARGE SCALE GENOMIC DNA]</scope>
    <source>
        <strain evidence="2 3">CBS 200.50</strain>
    </source>
</reference>